<sequence>MYRLSVIYRYGEGVEIPKWLIVKPENGFDWNKETAYISLNQPFERTSQEEINDDTLGISILNTELMINTELPEYIGIHFPYVKKRMNKLRGEPLTPNFKLSEIEQFVIQMSDLQIIMQTRSLDILSCNWINF</sequence>
<proteinExistence type="predicted"/>
<reference evidence="1 2" key="1">
    <citation type="submission" date="2019-11" db="EMBL/GenBank/DDBJ databases">
        <title>Paenibacillus monticola sp. nov., a novel PGPR strain isolated from mountain sample in China.</title>
        <authorList>
            <person name="Zhao Q."/>
            <person name="Li H.-P."/>
            <person name="Zhang J.-L."/>
        </authorList>
    </citation>
    <scope>NUCLEOTIDE SEQUENCE [LARGE SCALE GENOMIC DNA]</scope>
    <source>
        <strain evidence="1 2">LC-T2</strain>
    </source>
</reference>
<evidence type="ECO:0000313" key="2">
    <source>
        <dbReference type="Proteomes" id="UP000463051"/>
    </source>
</evidence>
<dbReference type="Proteomes" id="UP000463051">
    <property type="component" value="Unassembled WGS sequence"/>
</dbReference>
<accession>A0A7X2L056</accession>
<dbReference type="AlphaFoldDB" id="A0A7X2L056"/>
<evidence type="ECO:0000313" key="1">
    <source>
        <dbReference type="EMBL" id="MRN51954.1"/>
    </source>
</evidence>
<protein>
    <submittedName>
        <fullName evidence="1">Uncharacterized protein</fullName>
    </submittedName>
</protein>
<name>A0A7X2L056_9BACL</name>
<comment type="caution">
    <text evidence="1">The sequence shown here is derived from an EMBL/GenBank/DDBJ whole genome shotgun (WGS) entry which is preliminary data.</text>
</comment>
<keyword evidence="2" id="KW-1185">Reference proteome</keyword>
<organism evidence="1 2">
    <name type="scientific">Paenibacillus monticola</name>
    <dbReference type="NCBI Taxonomy" id="2666075"/>
    <lineage>
        <taxon>Bacteria</taxon>
        <taxon>Bacillati</taxon>
        <taxon>Bacillota</taxon>
        <taxon>Bacilli</taxon>
        <taxon>Bacillales</taxon>
        <taxon>Paenibacillaceae</taxon>
        <taxon>Paenibacillus</taxon>
    </lineage>
</organism>
<gene>
    <name evidence="1" type="ORF">GJB61_02935</name>
</gene>
<dbReference type="RefSeq" id="WP_154116925.1">
    <property type="nucleotide sequence ID" value="NZ_WJXB01000001.1"/>
</dbReference>
<dbReference type="EMBL" id="WJXB01000001">
    <property type="protein sequence ID" value="MRN51954.1"/>
    <property type="molecule type" value="Genomic_DNA"/>
</dbReference>